<evidence type="ECO:0000313" key="4">
    <source>
        <dbReference type="Proteomes" id="UP001491088"/>
    </source>
</evidence>
<feature type="signal peptide" evidence="2">
    <location>
        <begin position="1"/>
        <end position="18"/>
    </location>
</feature>
<evidence type="ECO:0008006" key="5">
    <source>
        <dbReference type="Google" id="ProtNLM"/>
    </source>
</evidence>
<protein>
    <recommendedName>
        <fullName evidence="5">DUF4129 domain-containing protein</fullName>
    </recommendedName>
</protein>
<name>A0ABZ2TSJ5_9FLAO</name>
<dbReference type="Proteomes" id="UP001491088">
    <property type="component" value="Chromosome"/>
</dbReference>
<keyword evidence="2" id="KW-0732">Signal</keyword>
<accession>A0ABZ2TSJ5</accession>
<evidence type="ECO:0000313" key="3">
    <source>
        <dbReference type="EMBL" id="WYW56106.1"/>
    </source>
</evidence>
<keyword evidence="1" id="KW-0812">Transmembrane</keyword>
<proteinExistence type="predicted"/>
<feature type="transmembrane region" description="Helical" evidence="1">
    <location>
        <begin position="87"/>
        <end position="106"/>
    </location>
</feature>
<keyword evidence="1" id="KW-1133">Transmembrane helix</keyword>
<keyword evidence="1" id="KW-0472">Membrane</keyword>
<evidence type="ECO:0000256" key="2">
    <source>
        <dbReference type="SAM" id="SignalP"/>
    </source>
</evidence>
<feature type="chain" id="PRO_5046960795" description="DUF4129 domain-containing protein" evidence="2">
    <location>
        <begin position="19"/>
        <end position="233"/>
    </location>
</feature>
<organism evidence="3 4">
    <name type="scientific">Polaribacter marinaquae</name>
    <dbReference type="NCBI Taxonomy" id="1642819"/>
    <lineage>
        <taxon>Bacteria</taxon>
        <taxon>Pseudomonadati</taxon>
        <taxon>Bacteroidota</taxon>
        <taxon>Flavobacteriia</taxon>
        <taxon>Flavobacteriales</taxon>
        <taxon>Flavobacteriaceae</taxon>
    </lineage>
</organism>
<evidence type="ECO:0000256" key="1">
    <source>
        <dbReference type="SAM" id="Phobius"/>
    </source>
</evidence>
<keyword evidence="4" id="KW-1185">Reference proteome</keyword>
<gene>
    <name evidence="3" type="ORF">WG950_02360</name>
</gene>
<dbReference type="RefSeq" id="WP_340933980.1">
    <property type="nucleotide sequence ID" value="NZ_CP150496.1"/>
</dbReference>
<reference evidence="3 4" key="1">
    <citation type="submission" date="2024-03" db="EMBL/GenBank/DDBJ databases">
        <authorList>
            <person name="Cao K."/>
        </authorList>
    </citation>
    <scope>NUCLEOTIDE SEQUENCE [LARGE SCALE GENOMIC DNA]</scope>
    <source>
        <strain evidence="3 4">MCCC 1K00696</strain>
    </source>
</reference>
<dbReference type="EMBL" id="CP150496">
    <property type="protein sequence ID" value="WYW56106.1"/>
    <property type="molecule type" value="Genomic_DNA"/>
</dbReference>
<sequence length="233" mass="27395">MKKVILLLMIFTSLIAKAQEKKLDSIVKYKDTTKYIKSIEYSTLRTFSDSLHTKYTGKDFIYKEEKEKKRSNTDLSFLTSIASFLKVIFPFLLGGIVIFIILKVALGSRIGFFNFKKNPKKTLEKLIYEEDDINELDLNALLEKAIQTENYKLAIRYYFLKTLKALATKKLINYHKDKTNSEYKFELKKGTIRNQFSYLTYVYSYVWYGDFAVSKSEFSILQTKYESFIKNIS</sequence>